<dbReference type="InterPro" id="IPR012337">
    <property type="entry name" value="RNaseH-like_sf"/>
</dbReference>
<feature type="non-terminal residue" evidence="9">
    <location>
        <position position="1"/>
    </location>
</feature>
<evidence type="ECO:0000313" key="9">
    <source>
        <dbReference type="EMBL" id="KAJ4463202.1"/>
    </source>
</evidence>
<reference evidence="9" key="1">
    <citation type="submission" date="2022-08" db="EMBL/GenBank/DDBJ databases">
        <title>A Global Phylogenomic Analysis of the Shiitake Genus Lentinula.</title>
        <authorList>
            <consortium name="DOE Joint Genome Institute"/>
            <person name="Sierra-Patev S."/>
            <person name="Min B."/>
            <person name="Naranjo-Ortiz M."/>
            <person name="Looney B."/>
            <person name="Konkel Z."/>
            <person name="Slot J.C."/>
            <person name="Sakamoto Y."/>
            <person name="Steenwyk J.L."/>
            <person name="Rokas A."/>
            <person name="Carro J."/>
            <person name="Camarero S."/>
            <person name="Ferreira P."/>
            <person name="Molpeceres G."/>
            <person name="Ruiz-Duenas F.J."/>
            <person name="Serrano A."/>
            <person name="Henrissat B."/>
            <person name="Drula E."/>
            <person name="Hughes K.W."/>
            <person name="Mata J.L."/>
            <person name="Ishikawa N.K."/>
            <person name="Vargas-Isla R."/>
            <person name="Ushijima S."/>
            <person name="Smith C.A."/>
            <person name="Ahrendt S."/>
            <person name="Andreopoulos W."/>
            <person name="He G."/>
            <person name="Labutti K."/>
            <person name="Lipzen A."/>
            <person name="Ng V."/>
            <person name="Riley R."/>
            <person name="Sandor L."/>
            <person name="Barry K."/>
            <person name="Martinez A.T."/>
            <person name="Xiao Y."/>
            <person name="Gibbons J.G."/>
            <person name="Terashima K."/>
            <person name="Grigoriev I.V."/>
            <person name="Hibbett D.S."/>
        </authorList>
    </citation>
    <scope>NUCLEOTIDE SEQUENCE</scope>
    <source>
        <strain evidence="9">RHP3577 ss4</strain>
    </source>
</reference>
<gene>
    <name evidence="9" type="ORF">C8R41DRAFT_737626</name>
</gene>
<dbReference type="SUPFAM" id="SSF53098">
    <property type="entry name" value="Ribonuclease H-like"/>
    <property type="match status" value="1"/>
</dbReference>
<proteinExistence type="inferred from homology"/>
<dbReference type="EMBL" id="JANVFT010000201">
    <property type="protein sequence ID" value="KAJ4463202.1"/>
    <property type="molecule type" value="Genomic_DNA"/>
</dbReference>
<keyword evidence="10" id="KW-1185">Reference proteome</keyword>
<accession>A0ABQ8UVS1</accession>
<keyword evidence="6" id="KW-0255">Endonuclease</keyword>
<evidence type="ECO:0000256" key="6">
    <source>
        <dbReference type="ARBA" id="ARBA00022759"/>
    </source>
</evidence>
<dbReference type="EC" id="3.1.26.4" evidence="3"/>
<keyword evidence="7" id="KW-0378">Hydrolase</keyword>
<feature type="non-terminal residue" evidence="9">
    <location>
        <position position="121"/>
    </location>
</feature>
<keyword evidence="4" id="KW-0540">Nuclease</keyword>
<evidence type="ECO:0000313" key="10">
    <source>
        <dbReference type="Proteomes" id="UP001150217"/>
    </source>
</evidence>
<evidence type="ECO:0000256" key="4">
    <source>
        <dbReference type="ARBA" id="ARBA00022722"/>
    </source>
</evidence>
<comment type="catalytic activity">
    <reaction evidence="1">
        <text>Endonucleolytic cleavage to 5'-phosphomonoester.</text>
        <dbReference type="EC" id="3.1.26.4"/>
    </reaction>
</comment>
<protein>
    <recommendedName>
        <fullName evidence="3">ribonuclease H</fullName>
        <ecNumber evidence="3">3.1.26.4</ecNumber>
    </recommendedName>
</protein>
<keyword evidence="5" id="KW-0479">Metal-binding</keyword>
<dbReference type="Pfam" id="PF00075">
    <property type="entry name" value="RNase_H"/>
    <property type="match status" value="1"/>
</dbReference>
<dbReference type="Proteomes" id="UP001150217">
    <property type="component" value="Unassembled WGS sequence"/>
</dbReference>
<dbReference type="PANTHER" id="PTHR10642">
    <property type="entry name" value="RIBONUCLEASE H1"/>
    <property type="match status" value="1"/>
</dbReference>
<evidence type="ECO:0000256" key="2">
    <source>
        <dbReference type="ARBA" id="ARBA00005300"/>
    </source>
</evidence>
<dbReference type="InterPro" id="IPR050092">
    <property type="entry name" value="RNase_H"/>
</dbReference>
<evidence type="ECO:0000256" key="5">
    <source>
        <dbReference type="ARBA" id="ARBA00022723"/>
    </source>
</evidence>
<name>A0ABQ8UVS1_9AGAR</name>
<dbReference type="Gene3D" id="3.30.420.10">
    <property type="entry name" value="Ribonuclease H-like superfamily/Ribonuclease H"/>
    <property type="match status" value="1"/>
</dbReference>
<dbReference type="InterPro" id="IPR036397">
    <property type="entry name" value="RNaseH_sf"/>
</dbReference>
<evidence type="ECO:0000256" key="1">
    <source>
        <dbReference type="ARBA" id="ARBA00000077"/>
    </source>
</evidence>
<sequence length="121" mass="13535">GAGLWINENHKENKSIKVGIKGAHNGTCELIGALYAVRIETPSGKIILSDSRLVVDGMTKWLKHWEDTAWLNVDNKEIWMNIANEIRKQPYPTAFKWIKGHVGIKGNEEADILADEGANRS</sequence>
<evidence type="ECO:0000256" key="7">
    <source>
        <dbReference type="ARBA" id="ARBA00022801"/>
    </source>
</evidence>
<dbReference type="InterPro" id="IPR002156">
    <property type="entry name" value="RNaseH_domain"/>
</dbReference>
<evidence type="ECO:0000256" key="3">
    <source>
        <dbReference type="ARBA" id="ARBA00012180"/>
    </source>
</evidence>
<organism evidence="9 10">
    <name type="scientific">Lentinula lateritia</name>
    <dbReference type="NCBI Taxonomy" id="40482"/>
    <lineage>
        <taxon>Eukaryota</taxon>
        <taxon>Fungi</taxon>
        <taxon>Dikarya</taxon>
        <taxon>Basidiomycota</taxon>
        <taxon>Agaricomycotina</taxon>
        <taxon>Agaricomycetes</taxon>
        <taxon>Agaricomycetidae</taxon>
        <taxon>Agaricales</taxon>
        <taxon>Marasmiineae</taxon>
        <taxon>Omphalotaceae</taxon>
        <taxon>Lentinula</taxon>
    </lineage>
</organism>
<dbReference type="PANTHER" id="PTHR10642:SF26">
    <property type="entry name" value="RIBONUCLEASE H1"/>
    <property type="match status" value="1"/>
</dbReference>
<dbReference type="PROSITE" id="PS50879">
    <property type="entry name" value="RNASE_H_1"/>
    <property type="match status" value="1"/>
</dbReference>
<comment type="similarity">
    <text evidence="2">Belongs to the RNase H family.</text>
</comment>
<evidence type="ECO:0000259" key="8">
    <source>
        <dbReference type="PROSITE" id="PS50879"/>
    </source>
</evidence>
<comment type="caution">
    <text evidence="9">The sequence shown here is derived from an EMBL/GenBank/DDBJ whole genome shotgun (WGS) entry which is preliminary data.</text>
</comment>
<feature type="domain" description="RNase H type-1" evidence="8">
    <location>
        <begin position="1"/>
        <end position="119"/>
    </location>
</feature>